<sequence>MATSIASVLVGTRGWDNEIMVYELIKGDLMDPERIEESYTKFKLNSYFIVMQSVVCTVFLVLLIGRHKSGLFIASCQAIVTEGVLVRIKR</sequence>
<dbReference type="AlphaFoldDB" id="A0AAW1IEJ1"/>
<feature type="transmembrane region" description="Helical" evidence="1">
    <location>
        <begin position="44"/>
        <end position="64"/>
    </location>
</feature>
<evidence type="ECO:0000256" key="1">
    <source>
        <dbReference type="SAM" id="Phobius"/>
    </source>
</evidence>
<comment type="caution">
    <text evidence="2">The sequence shown here is derived from an EMBL/GenBank/DDBJ whole genome shotgun (WGS) entry which is preliminary data.</text>
</comment>
<accession>A0AAW1IEJ1</accession>
<keyword evidence="1" id="KW-0472">Membrane</keyword>
<dbReference type="EMBL" id="JASPKY010000621">
    <property type="protein sequence ID" value="KAK9687809.1"/>
    <property type="molecule type" value="Genomic_DNA"/>
</dbReference>
<proteinExistence type="predicted"/>
<gene>
    <name evidence="2" type="ORF">QE152_g35983</name>
</gene>
<keyword evidence="1" id="KW-0812">Transmembrane</keyword>
<keyword evidence="1" id="KW-1133">Transmembrane helix</keyword>
<evidence type="ECO:0000313" key="2">
    <source>
        <dbReference type="EMBL" id="KAK9687809.1"/>
    </source>
</evidence>
<protein>
    <submittedName>
        <fullName evidence="2">Uncharacterized protein</fullName>
    </submittedName>
</protein>
<organism evidence="2 3">
    <name type="scientific">Popillia japonica</name>
    <name type="common">Japanese beetle</name>
    <dbReference type="NCBI Taxonomy" id="7064"/>
    <lineage>
        <taxon>Eukaryota</taxon>
        <taxon>Metazoa</taxon>
        <taxon>Ecdysozoa</taxon>
        <taxon>Arthropoda</taxon>
        <taxon>Hexapoda</taxon>
        <taxon>Insecta</taxon>
        <taxon>Pterygota</taxon>
        <taxon>Neoptera</taxon>
        <taxon>Endopterygota</taxon>
        <taxon>Coleoptera</taxon>
        <taxon>Polyphaga</taxon>
        <taxon>Scarabaeiformia</taxon>
        <taxon>Scarabaeidae</taxon>
        <taxon>Rutelinae</taxon>
        <taxon>Popillia</taxon>
    </lineage>
</organism>
<reference evidence="2 3" key="1">
    <citation type="journal article" date="2024" name="BMC Genomics">
        <title>De novo assembly and annotation of Popillia japonica's genome with initial clues to its potential as an invasive pest.</title>
        <authorList>
            <person name="Cucini C."/>
            <person name="Boschi S."/>
            <person name="Funari R."/>
            <person name="Cardaioli E."/>
            <person name="Iannotti N."/>
            <person name="Marturano G."/>
            <person name="Paoli F."/>
            <person name="Bruttini M."/>
            <person name="Carapelli A."/>
            <person name="Frati F."/>
            <person name="Nardi F."/>
        </authorList>
    </citation>
    <scope>NUCLEOTIDE SEQUENCE [LARGE SCALE GENOMIC DNA]</scope>
    <source>
        <strain evidence="2">DMR45628</strain>
    </source>
</reference>
<keyword evidence="3" id="KW-1185">Reference proteome</keyword>
<evidence type="ECO:0000313" key="3">
    <source>
        <dbReference type="Proteomes" id="UP001458880"/>
    </source>
</evidence>
<name>A0AAW1IEJ1_POPJA</name>
<dbReference type="Proteomes" id="UP001458880">
    <property type="component" value="Unassembled WGS sequence"/>
</dbReference>